<evidence type="ECO:0008006" key="2">
    <source>
        <dbReference type="Google" id="ProtNLM"/>
    </source>
</evidence>
<comment type="caution">
    <text evidence="1">The sequence shown here is derived from an EMBL/GenBank/DDBJ whole genome shotgun (WGS) entry which is preliminary data.</text>
</comment>
<dbReference type="EMBL" id="BARW01019916">
    <property type="protein sequence ID" value="GAJ00703.1"/>
    <property type="molecule type" value="Genomic_DNA"/>
</dbReference>
<reference evidence="1" key="1">
    <citation type="journal article" date="2014" name="Front. Microbiol.">
        <title>High frequency of phylogenetically diverse reductive dehalogenase-homologous genes in deep subseafloor sedimentary metagenomes.</title>
        <authorList>
            <person name="Kawai M."/>
            <person name="Futagami T."/>
            <person name="Toyoda A."/>
            <person name="Takaki Y."/>
            <person name="Nishi S."/>
            <person name="Hori S."/>
            <person name="Arai W."/>
            <person name="Tsubouchi T."/>
            <person name="Morono Y."/>
            <person name="Uchiyama I."/>
            <person name="Ito T."/>
            <person name="Fujiyama A."/>
            <person name="Inagaki F."/>
            <person name="Takami H."/>
        </authorList>
    </citation>
    <scope>NUCLEOTIDE SEQUENCE</scope>
    <source>
        <strain evidence="1">Expedition CK06-06</strain>
    </source>
</reference>
<feature type="non-terminal residue" evidence="1">
    <location>
        <position position="1"/>
    </location>
</feature>
<sequence>DVDLNKKLAEWERFYNLDRSHGAFKGKTPYEALRSCLE</sequence>
<dbReference type="AlphaFoldDB" id="X1T5U2"/>
<proteinExistence type="predicted"/>
<name>X1T5U2_9ZZZZ</name>
<evidence type="ECO:0000313" key="1">
    <source>
        <dbReference type="EMBL" id="GAJ00703.1"/>
    </source>
</evidence>
<gene>
    <name evidence="1" type="ORF">S12H4_33744</name>
</gene>
<protein>
    <recommendedName>
        <fullName evidence="2">Integrase catalytic domain-containing protein</fullName>
    </recommendedName>
</protein>
<accession>X1T5U2</accession>
<organism evidence="1">
    <name type="scientific">marine sediment metagenome</name>
    <dbReference type="NCBI Taxonomy" id="412755"/>
    <lineage>
        <taxon>unclassified sequences</taxon>
        <taxon>metagenomes</taxon>
        <taxon>ecological metagenomes</taxon>
    </lineage>
</organism>